<sequence>MGLWYYMEPSKTDRISTLIFAVYGFFTQAYFMGLLFFIAGYFLPGSYDKKGTVIFIRDRLVRLGIPILVYMLLIHPLTIMIIGAYNPINAVGFRAWYIEYLSSFTFLSTSGPLWFAVALLIFSGFYALLRSVFFRQANVVKNIKPVLITHTRVLMFIAIISIMAFLIRVVCPSGVTLFNNKMGNFMQLGNFSSYIVLFILGIVAYRRKLLDSVTYDFGKVWFKLSSILGFPLCFIILILGGAAENPRTLLGGFYWQSMAFSIWESFFCVGICLGLLAIFRERFNTQGRLGRFLSANAFGVYVFHAPILVGITLLFRNIVIAPGLKMFLMAGIVLPVCFVCSYLLRKVPIIRKIIY</sequence>
<keyword evidence="1" id="KW-0472">Membrane</keyword>
<feature type="transmembrane region" description="Helical" evidence="1">
    <location>
        <begin position="300"/>
        <end position="320"/>
    </location>
</feature>
<keyword evidence="1" id="KW-1133">Transmembrane helix</keyword>
<feature type="transmembrane region" description="Helical" evidence="1">
    <location>
        <begin position="326"/>
        <end position="344"/>
    </location>
</feature>
<gene>
    <name evidence="3" type="ORF">DFH45_004034</name>
</gene>
<dbReference type="Proteomes" id="UP000821656">
    <property type="component" value="Unassembled WGS sequence"/>
</dbReference>
<dbReference type="PANTHER" id="PTHR36927:SF4">
    <property type="entry name" value="BLR5718 PROTEIN"/>
    <property type="match status" value="1"/>
</dbReference>
<feature type="transmembrane region" description="Helical" evidence="1">
    <location>
        <begin position="153"/>
        <end position="171"/>
    </location>
</feature>
<dbReference type="AlphaFoldDB" id="A0A9Q5CKI7"/>
<dbReference type="GO" id="GO:0016747">
    <property type="term" value="F:acyltransferase activity, transferring groups other than amino-acyl groups"/>
    <property type="evidence" value="ECO:0007669"/>
    <property type="project" value="InterPro"/>
</dbReference>
<dbReference type="EMBL" id="JABSXK010000001">
    <property type="protein sequence ID" value="NRV11071.1"/>
    <property type="molecule type" value="Genomic_DNA"/>
</dbReference>
<feature type="transmembrane region" description="Helical" evidence="1">
    <location>
        <begin position="191"/>
        <end position="208"/>
    </location>
</feature>
<evidence type="ECO:0000313" key="4">
    <source>
        <dbReference type="Proteomes" id="UP000821656"/>
    </source>
</evidence>
<evidence type="ECO:0000256" key="1">
    <source>
        <dbReference type="SAM" id="Phobius"/>
    </source>
</evidence>
<dbReference type="Pfam" id="PF01757">
    <property type="entry name" value="Acyl_transf_3"/>
    <property type="match status" value="1"/>
</dbReference>
<feature type="transmembrane region" description="Helical" evidence="1">
    <location>
        <begin position="220"/>
        <end position="240"/>
    </location>
</feature>
<evidence type="ECO:0000259" key="2">
    <source>
        <dbReference type="Pfam" id="PF01757"/>
    </source>
</evidence>
<protein>
    <submittedName>
        <fullName evidence="3">Surface polysaccharide O-acyltransferase-like enzyme</fullName>
    </submittedName>
</protein>
<comment type="caution">
    <text evidence="3">The sequence shown here is derived from an EMBL/GenBank/DDBJ whole genome shotgun (WGS) entry which is preliminary data.</text>
</comment>
<accession>A0A9Q5CKI7</accession>
<dbReference type="InterPro" id="IPR050623">
    <property type="entry name" value="Glucan_succinyl_AcylTrfase"/>
</dbReference>
<dbReference type="PANTHER" id="PTHR36927">
    <property type="entry name" value="BLR4337 PROTEIN"/>
    <property type="match status" value="1"/>
</dbReference>
<feature type="transmembrane region" description="Helical" evidence="1">
    <location>
        <begin position="63"/>
        <end position="85"/>
    </location>
</feature>
<dbReference type="InterPro" id="IPR002656">
    <property type="entry name" value="Acyl_transf_3_dom"/>
</dbReference>
<proteinExistence type="predicted"/>
<feature type="transmembrane region" description="Helical" evidence="1">
    <location>
        <begin position="20"/>
        <end position="43"/>
    </location>
</feature>
<feature type="domain" description="Acyltransferase 3" evidence="2">
    <location>
        <begin position="15"/>
        <end position="343"/>
    </location>
</feature>
<feature type="transmembrane region" description="Helical" evidence="1">
    <location>
        <begin position="260"/>
        <end position="279"/>
    </location>
</feature>
<evidence type="ECO:0000313" key="3">
    <source>
        <dbReference type="EMBL" id="NRV11071.1"/>
    </source>
</evidence>
<feature type="transmembrane region" description="Helical" evidence="1">
    <location>
        <begin position="113"/>
        <end position="133"/>
    </location>
</feature>
<name>A0A9Q5CKI7_CLOBE</name>
<organism evidence="3 4">
    <name type="scientific">Clostridium beijerinckii</name>
    <name type="common">Clostridium MP</name>
    <dbReference type="NCBI Taxonomy" id="1520"/>
    <lineage>
        <taxon>Bacteria</taxon>
        <taxon>Bacillati</taxon>
        <taxon>Bacillota</taxon>
        <taxon>Clostridia</taxon>
        <taxon>Eubacteriales</taxon>
        <taxon>Clostridiaceae</taxon>
        <taxon>Clostridium</taxon>
    </lineage>
</organism>
<keyword evidence="1" id="KW-0812">Transmembrane</keyword>
<reference evidence="3" key="1">
    <citation type="submission" date="2020-05" db="EMBL/GenBank/DDBJ databases">
        <title>Genomic insights into acetone-butanol-ethanol (ABE) fermentation by sequencing solventogenic clostridia strains.</title>
        <authorList>
            <person name="Brown S."/>
        </authorList>
    </citation>
    <scope>NUCLEOTIDE SEQUENCE</scope>
    <source>
        <strain evidence="3">DJ126</strain>
    </source>
</reference>